<sequence length="181" mass="20632">MKKVTIFILTMVFFVMQLAMGLSIFHFLIQLFSIPFQGLPEVTGDSLVLVGVDFGGKSYSPINELILTVFFVLAFILLCITQFLLAGSFRHLLENINDGKPFSDNSILSIKRILFRYLMLIVMTFLIETMLHFLGGQIISTSIPSFWENLINSVFQLAGIYTLYIVFKEGSRIRQENEEIV</sequence>
<keyword evidence="1" id="KW-0472">Membrane</keyword>
<feature type="transmembrane region" description="Helical" evidence="1">
    <location>
        <begin position="65"/>
        <end position="93"/>
    </location>
</feature>
<evidence type="ECO:0000256" key="1">
    <source>
        <dbReference type="SAM" id="Phobius"/>
    </source>
</evidence>
<evidence type="ECO:0000313" key="3">
    <source>
        <dbReference type="Proteomes" id="UP000774130"/>
    </source>
</evidence>
<reference evidence="2 3" key="1">
    <citation type="submission" date="2021-06" db="EMBL/GenBank/DDBJ databases">
        <title>Enterococcus alishanensis sp. nov., a novel lactic acid bacterium isolated from fresh coffee beans.</title>
        <authorList>
            <person name="Chen Y.-S."/>
        </authorList>
    </citation>
    <scope>NUCLEOTIDE SEQUENCE [LARGE SCALE GENOMIC DNA]</scope>
    <source>
        <strain evidence="2 3">ALS3</strain>
    </source>
</reference>
<comment type="caution">
    <text evidence="2">The sequence shown here is derived from an EMBL/GenBank/DDBJ whole genome shotgun (WGS) entry which is preliminary data.</text>
</comment>
<keyword evidence="3" id="KW-1185">Reference proteome</keyword>
<feature type="transmembrane region" description="Helical" evidence="1">
    <location>
        <begin position="7"/>
        <end position="29"/>
    </location>
</feature>
<organism evidence="2 3">
    <name type="scientific">Enterococcus alishanensis</name>
    <dbReference type="NCBI Taxonomy" id="1303817"/>
    <lineage>
        <taxon>Bacteria</taxon>
        <taxon>Bacillati</taxon>
        <taxon>Bacillota</taxon>
        <taxon>Bacilli</taxon>
        <taxon>Lactobacillales</taxon>
        <taxon>Enterococcaceae</taxon>
        <taxon>Enterococcus</taxon>
    </lineage>
</organism>
<protein>
    <recommendedName>
        <fullName evidence="4">DUF2975 domain-containing protein</fullName>
    </recommendedName>
</protein>
<keyword evidence="1" id="KW-0812">Transmembrane</keyword>
<dbReference type="EMBL" id="JAHUZB010000001">
    <property type="protein sequence ID" value="MBV7389329.1"/>
    <property type="molecule type" value="Genomic_DNA"/>
</dbReference>
<dbReference type="Proteomes" id="UP000774130">
    <property type="component" value="Unassembled WGS sequence"/>
</dbReference>
<keyword evidence="1" id="KW-1133">Transmembrane helix</keyword>
<dbReference type="RefSeq" id="WP_218324394.1">
    <property type="nucleotide sequence ID" value="NZ_JAHUZB010000001.1"/>
</dbReference>
<name>A0ABS6T8V2_9ENTE</name>
<proteinExistence type="predicted"/>
<gene>
    <name evidence="2" type="ORF">KUA55_01440</name>
</gene>
<feature type="transmembrane region" description="Helical" evidence="1">
    <location>
        <begin position="146"/>
        <end position="167"/>
    </location>
</feature>
<evidence type="ECO:0000313" key="2">
    <source>
        <dbReference type="EMBL" id="MBV7389329.1"/>
    </source>
</evidence>
<feature type="transmembrane region" description="Helical" evidence="1">
    <location>
        <begin position="114"/>
        <end position="134"/>
    </location>
</feature>
<accession>A0ABS6T8V2</accession>
<evidence type="ECO:0008006" key="4">
    <source>
        <dbReference type="Google" id="ProtNLM"/>
    </source>
</evidence>